<proteinExistence type="predicted"/>
<dbReference type="KEGG" id="ptrt:HU722_0027435"/>
<organism evidence="2">
    <name type="scientific">Pseudomonas tritici</name>
    <dbReference type="NCBI Taxonomy" id="2745518"/>
    <lineage>
        <taxon>Bacteria</taxon>
        <taxon>Pseudomonadati</taxon>
        <taxon>Pseudomonadota</taxon>
        <taxon>Gammaproteobacteria</taxon>
        <taxon>Pseudomonadales</taxon>
        <taxon>Pseudomonadaceae</taxon>
        <taxon>Pseudomonas</taxon>
    </lineage>
</organism>
<reference evidence="3" key="2">
    <citation type="submission" date="2021-06" db="EMBL/GenBank/DDBJ databases">
        <title>Updating the genus Pseudomonas: Description of 43 new species and partition of the Pseudomonas putida group.</title>
        <authorList>
            <person name="Girard L."/>
            <person name="Lood C."/>
            <person name="Vandamme P."/>
            <person name="Rokni-Zadeh H."/>
            <person name="van Noort V."/>
            <person name="Hofte M."/>
            <person name="Lavigne R."/>
            <person name="De Mot R."/>
        </authorList>
    </citation>
    <scope>NUCLEOTIDE SEQUENCE</scope>
    <source>
        <strain evidence="3">SWRI145</strain>
    </source>
</reference>
<feature type="region of interest" description="Disordered" evidence="1">
    <location>
        <begin position="1"/>
        <end position="30"/>
    </location>
</feature>
<dbReference type="AlphaFoldDB" id="A0A8H9YSU0"/>
<feature type="region of interest" description="Disordered" evidence="1">
    <location>
        <begin position="260"/>
        <end position="286"/>
    </location>
</feature>
<feature type="compositionally biased region" description="Polar residues" evidence="1">
    <location>
        <begin position="1"/>
        <end position="13"/>
    </location>
</feature>
<evidence type="ECO:0000313" key="3">
    <source>
        <dbReference type="EMBL" id="QXH83654.1"/>
    </source>
</evidence>
<sequence>MTYQRYASTSDTSRFPPAEKTFFSDKGKHQPPDDLWSGLYATYEHYPFMGADDHDDWVAGIKAAMSGLGQSPLSVFDEVAATGQGYNITMKDGFKLHISHKELTQAGDYAKFSGNDAGMVKDARFMFAVMIKRKHVEAELDQEKIGYRIDLHKKSFGATLQAADDGIGGHAALTLLGLGYQLQHVWSQTAGNQVAVPAMKVFGHKRGMIKDGAMESYGHKQPVPKWIESFIVLKEPPRSPPPLAPTAAVKPFTFELDPEPDAEVETAKALPDLSSKRNGQKPDDPLLGFHTQRPYGFQGETATHADVIKLLMSRFGQSPTDVFSRVTFTDNSYQVTFRDGFELQLSRAELELASEQSLFLGKDEGLLKDAHFIFAAYIKRQQLQPPRPSFGLSFEAALEGNLHGRTVKNILEGMGVTRSMKYVERAGDAQGLVLMIGSNAGGLFQDGLLAKVGKILPEQGATQTHGYQLV</sequence>
<evidence type="ECO:0000256" key="1">
    <source>
        <dbReference type="SAM" id="MobiDB-lite"/>
    </source>
</evidence>
<protein>
    <submittedName>
        <fullName evidence="2">Uncharacterized protein</fullName>
    </submittedName>
</protein>
<dbReference type="Proteomes" id="UP000615613">
    <property type="component" value="Chromosome"/>
</dbReference>
<evidence type="ECO:0000313" key="4">
    <source>
        <dbReference type="Proteomes" id="UP000615613"/>
    </source>
</evidence>
<dbReference type="EMBL" id="JABWQF010000009">
    <property type="protein sequence ID" value="MBC3293156.1"/>
    <property type="molecule type" value="Genomic_DNA"/>
</dbReference>
<accession>A0A8H9YSU0</accession>
<gene>
    <name evidence="3" type="ORF">HU722_0027435</name>
    <name evidence="2" type="ORF">HU722_16685</name>
</gene>
<evidence type="ECO:0000313" key="2">
    <source>
        <dbReference type="EMBL" id="MBC3293156.1"/>
    </source>
</evidence>
<dbReference type="EMBL" id="CP077084">
    <property type="protein sequence ID" value="QXH83654.1"/>
    <property type="molecule type" value="Genomic_DNA"/>
</dbReference>
<reference evidence="2" key="1">
    <citation type="journal article" date="2020" name="Microorganisms">
        <title>Reliable Identification of Environmental Pseudomonas Isolates Using the rpoD Gene.</title>
        <authorList>
            <consortium name="The Broad Institute Genome Sequencing Platform"/>
            <person name="Girard L."/>
            <person name="Lood C."/>
            <person name="Rokni-Zadeh H."/>
            <person name="van Noort V."/>
            <person name="Lavigne R."/>
            <person name="De Mot R."/>
        </authorList>
    </citation>
    <scope>NUCLEOTIDE SEQUENCE [LARGE SCALE GENOMIC DNA]</scope>
    <source>
        <strain evidence="2">SWRI145</strain>
    </source>
</reference>
<dbReference type="RefSeq" id="WP_186752966.1">
    <property type="nucleotide sequence ID" value="NZ_CP077084.1"/>
</dbReference>
<keyword evidence="4" id="KW-1185">Reference proteome</keyword>
<name>A0A8H9YSU0_9PSED</name>